<protein>
    <submittedName>
        <fullName evidence="2">Uncharacterized protein</fullName>
    </submittedName>
</protein>
<keyword evidence="3" id="KW-1185">Reference proteome</keyword>
<gene>
    <name evidence="2" type="ORF">NS263_14595</name>
</gene>
<evidence type="ECO:0000256" key="1">
    <source>
        <dbReference type="SAM" id="MobiDB-lite"/>
    </source>
</evidence>
<reference evidence="2 3" key="1">
    <citation type="journal article" date="2016" name="Front. Microbiol.">
        <title>Genomic Resource of Rice Seed Associated Bacteria.</title>
        <authorList>
            <person name="Midha S."/>
            <person name="Bansal K."/>
            <person name="Sharma S."/>
            <person name="Kumar N."/>
            <person name="Patil P.P."/>
            <person name="Chaudhry V."/>
            <person name="Patil P.B."/>
        </authorList>
    </citation>
    <scope>NUCLEOTIDE SEQUENCE [LARGE SCALE GENOMIC DNA]</scope>
    <source>
        <strain evidence="2 3">NS263</strain>
    </source>
</reference>
<name>A0ABR5S489_9MICO</name>
<feature type="region of interest" description="Disordered" evidence="1">
    <location>
        <begin position="1"/>
        <end position="100"/>
    </location>
</feature>
<proteinExistence type="predicted"/>
<accession>A0ABR5S489</accession>
<dbReference type="Proteomes" id="UP000078335">
    <property type="component" value="Unassembled WGS sequence"/>
</dbReference>
<evidence type="ECO:0000313" key="3">
    <source>
        <dbReference type="Proteomes" id="UP000078335"/>
    </source>
</evidence>
<sequence>MGGGAVRADGARRRRGPGRPGKRTAAHAPRGLTTGRHSGRLARPIGHRGRRDPARRRVVRLQAGSPVRGTVVSGWWRPRPRRRPPVGRPTAGRRTDRSRA</sequence>
<feature type="compositionally biased region" description="Basic residues" evidence="1">
    <location>
        <begin position="37"/>
        <end position="59"/>
    </location>
</feature>
<feature type="compositionally biased region" description="Basic residues" evidence="1">
    <location>
        <begin position="12"/>
        <end position="25"/>
    </location>
</feature>
<comment type="caution">
    <text evidence="2">The sequence shown here is derived from an EMBL/GenBank/DDBJ whole genome shotgun (WGS) entry which is preliminary data.</text>
</comment>
<organism evidence="2 3">
    <name type="scientific">Curtobacterium oceanosedimentum</name>
    <dbReference type="NCBI Taxonomy" id="465820"/>
    <lineage>
        <taxon>Bacteria</taxon>
        <taxon>Bacillati</taxon>
        <taxon>Actinomycetota</taxon>
        <taxon>Actinomycetes</taxon>
        <taxon>Micrococcales</taxon>
        <taxon>Microbacteriaceae</taxon>
        <taxon>Curtobacterium</taxon>
    </lineage>
</organism>
<evidence type="ECO:0000313" key="2">
    <source>
        <dbReference type="EMBL" id="KTR38010.1"/>
    </source>
</evidence>
<dbReference type="EMBL" id="LDRB01000093">
    <property type="protein sequence ID" value="KTR38010.1"/>
    <property type="molecule type" value="Genomic_DNA"/>
</dbReference>